<dbReference type="GO" id="GO:0033554">
    <property type="term" value="P:cellular response to stress"/>
    <property type="evidence" value="ECO:0007669"/>
    <property type="project" value="UniProtKB-ARBA"/>
</dbReference>
<reference evidence="3 4" key="1">
    <citation type="journal article" date="2018" name="Sci. Rep.">
        <title>Raphidocelis subcapitata (=Pseudokirchneriella subcapitata) provides an insight into genome evolution and environmental adaptations in the Sphaeropleales.</title>
        <authorList>
            <person name="Suzuki S."/>
            <person name="Yamaguchi H."/>
            <person name="Nakajima N."/>
            <person name="Kawachi M."/>
        </authorList>
    </citation>
    <scope>NUCLEOTIDE SEQUENCE [LARGE SCALE GENOMIC DNA]</scope>
    <source>
        <strain evidence="3 4">NIES-35</strain>
    </source>
</reference>
<feature type="compositionally biased region" description="Acidic residues" evidence="1">
    <location>
        <begin position="254"/>
        <end position="263"/>
    </location>
</feature>
<name>A0A2V0PGS2_9CHLO</name>
<dbReference type="Pfam" id="PF16543">
    <property type="entry name" value="DFRP_C"/>
    <property type="match status" value="1"/>
</dbReference>
<dbReference type="PROSITE" id="PS50908">
    <property type="entry name" value="RWD"/>
    <property type="match status" value="1"/>
</dbReference>
<dbReference type="FunCoup" id="A0A2V0PGS2">
    <property type="interactions" value="2104"/>
</dbReference>
<feature type="compositionally biased region" description="Acidic residues" evidence="1">
    <location>
        <begin position="223"/>
        <end position="237"/>
    </location>
</feature>
<dbReference type="OrthoDB" id="277175at2759"/>
<dbReference type="GO" id="GO:0009893">
    <property type="term" value="P:positive regulation of metabolic process"/>
    <property type="evidence" value="ECO:0007669"/>
    <property type="project" value="UniProtKB-ARBA"/>
</dbReference>
<dbReference type="InParanoid" id="A0A2V0PGS2"/>
<dbReference type="SUPFAM" id="SSF54495">
    <property type="entry name" value="UBC-like"/>
    <property type="match status" value="1"/>
</dbReference>
<dbReference type="InterPro" id="IPR006575">
    <property type="entry name" value="RWD_dom"/>
</dbReference>
<dbReference type="InterPro" id="IPR016135">
    <property type="entry name" value="UBQ-conjugating_enzyme/RWD"/>
</dbReference>
<dbReference type="Gene3D" id="6.20.400.10">
    <property type="match status" value="1"/>
</dbReference>
<dbReference type="PANTHER" id="PTHR12292">
    <property type="entry name" value="RWD DOMAIN-CONTAINING PROTEIN"/>
    <property type="match status" value="1"/>
</dbReference>
<feature type="compositionally biased region" description="Acidic residues" evidence="1">
    <location>
        <begin position="271"/>
        <end position="281"/>
    </location>
</feature>
<feature type="domain" description="RWD" evidence="2">
    <location>
        <begin position="10"/>
        <end position="129"/>
    </location>
</feature>
<feature type="region of interest" description="Disordered" evidence="1">
    <location>
        <begin position="133"/>
        <end position="165"/>
    </location>
</feature>
<protein>
    <recommendedName>
        <fullName evidence="2">RWD domain-containing protein</fullName>
    </recommendedName>
</protein>
<sequence length="290" mass="30366">MTDHASEQAMELEALEAILMDDLEEYEGMLPPGWSSHGTTYKVRIRPTDDGTGGGEDGGEEELALELLFAHTPTYPDEPPCLKPRSVRGLSDADIKQVTAALDAAVQENLGMAMIYQVVSAAQEWLAARLQQTAGPDPDADRRRAEAEEEARHAALRAHGTPVTPENFAEWRRRFEAEAAAAAAAAGGGDGKGGGGDGKEARLTGRAWFLKQVAAGEVVSGSEGEDEGEEGDFEPEGDAAAGAGAGAGAGAAGADEDEDDSDYEYSGSGSGDDEEDDDEMLESYLAAKTK</sequence>
<evidence type="ECO:0000259" key="2">
    <source>
        <dbReference type="PROSITE" id="PS50908"/>
    </source>
</evidence>
<dbReference type="GO" id="GO:0051246">
    <property type="term" value="P:regulation of protein metabolic process"/>
    <property type="evidence" value="ECO:0007669"/>
    <property type="project" value="UniProtKB-ARBA"/>
</dbReference>
<dbReference type="FunFam" id="3.10.110.10:FF:000050">
    <property type="entry name" value="eIF-2-alpha kinase GCN2"/>
    <property type="match status" value="1"/>
</dbReference>
<dbReference type="CDD" id="cd23823">
    <property type="entry name" value="RWD_GCN2"/>
    <property type="match status" value="1"/>
</dbReference>
<organism evidence="3 4">
    <name type="scientific">Raphidocelis subcapitata</name>
    <dbReference type="NCBI Taxonomy" id="307507"/>
    <lineage>
        <taxon>Eukaryota</taxon>
        <taxon>Viridiplantae</taxon>
        <taxon>Chlorophyta</taxon>
        <taxon>core chlorophytes</taxon>
        <taxon>Chlorophyceae</taxon>
        <taxon>CS clade</taxon>
        <taxon>Sphaeropleales</taxon>
        <taxon>Selenastraceae</taxon>
        <taxon>Raphidocelis</taxon>
    </lineage>
</organism>
<feature type="region of interest" description="Disordered" evidence="1">
    <location>
        <begin position="216"/>
        <end position="290"/>
    </location>
</feature>
<evidence type="ECO:0000256" key="1">
    <source>
        <dbReference type="SAM" id="MobiDB-lite"/>
    </source>
</evidence>
<keyword evidence="4" id="KW-1185">Reference proteome</keyword>
<comment type="caution">
    <text evidence="3">The sequence shown here is derived from an EMBL/GenBank/DDBJ whole genome shotgun (WGS) entry which is preliminary data.</text>
</comment>
<feature type="compositionally biased region" description="Basic and acidic residues" evidence="1">
    <location>
        <begin position="139"/>
        <end position="153"/>
    </location>
</feature>
<dbReference type="AlphaFoldDB" id="A0A2V0PGS2"/>
<dbReference type="InterPro" id="IPR040213">
    <property type="entry name" value="GIR2-like"/>
</dbReference>
<dbReference type="SMART" id="SM00591">
    <property type="entry name" value="RWD"/>
    <property type="match status" value="1"/>
</dbReference>
<gene>
    <name evidence="3" type="ORF">Rsub_10124</name>
</gene>
<proteinExistence type="predicted"/>
<accession>A0A2V0PGS2</accession>
<dbReference type="EMBL" id="BDRX01000092">
    <property type="protein sequence ID" value="GBF97113.1"/>
    <property type="molecule type" value="Genomic_DNA"/>
</dbReference>
<dbReference type="STRING" id="307507.A0A2V0PGS2"/>
<evidence type="ECO:0000313" key="4">
    <source>
        <dbReference type="Proteomes" id="UP000247498"/>
    </source>
</evidence>
<dbReference type="InterPro" id="IPR032378">
    <property type="entry name" value="ZC3H15/TMA46_C"/>
</dbReference>
<dbReference type="GO" id="GO:0010468">
    <property type="term" value="P:regulation of gene expression"/>
    <property type="evidence" value="ECO:0007669"/>
    <property type="project" value="UniProtKB-ARBA"/>
</dbReference>
<evidence type="ECO:0000313" key="3">
    <source>
        <dbReference type="EMBL" id="GBF97113.1"/>
    </source>
</evidence>
<dbReference type="Pfam" id="PF05773">
    <property type="entry name" value="RWD"/>
    <property type="match status" value="1"/>
</dbReference>
<dbReference type="Proteomes" id="UP000247498">
    <property type="component" value="Unassembled WGS sequence"/>
</dbReference>
<dbReference type="Gene3D" id="3.10.110.10">
    <property type="entry name" value="Ubiquitin Conjugating Enzyme"/>
    <property type="match status" value="1"/>
</dbReference>